<reference evidence="7 8" key="1">
    <citation type="submission" date="2017-06" db="EMBL/GenBank/DDBJ databases">
        <title>Draft genome sequence of anaerobic fermentative bacterium Anaeromicrobium sediminis DY2726D isolated from West Pacific Ocean sediments.</title>
        <authorList>
            <person name="Zeng X."/>
        </authorList>
    </citation>
    <scope>NUCLEOTIDE SEQUENCE [LARGE SCALE GENOMIC DNA]</scope>
    <source>
        <strain evidence="7 8">DY2726D</strain>
    </source>
</reference>
<dbReference type="PANTHER" id="PTHR30204">
    <property type="entry name" value="REDOX-CYCLING DRUG-SENSING TRANSCRIPTIONAL ACTIVATOR SOXR"/>
    <property type="match status" value="1"/>
</dbReference>
<dbReference type="SMART" id="SM00422">
    <property type="entry name" value="HTH_MERR"/>
    <property type="match status" value="1"/>
</dbReference>
<dbReference type="InterPro" id="IPR000551">
    <property type="entry name" value="MerR-type_HTH_dom"/>
</dbReference>
<dbReference type="Pfam" id="PF06445">
    <property type="entry name" value="GyrI-like"/>
    <property type="match status" value="1"/>
</dbReference>
<feature type="coiled-coil region" evidence="5">
    <location>
        <begin position="81"/>
        <end position="157"/>
    </location>
</feature>
<keyword evidence="4" id="KW-0804">Transcription</keyword>
<dbReference type="InterPro" id="IPR011256">
    <property type="entry name" value="Reg_factor_effector_dom_sf"/>
</dbReference>
<keyword evidence="1" id="KW-0678">Repressor</keyword>
<protein>
    <submittedName>
        <fullName evidence="7">MerR family transcriptional regulator</fullName>
    </submittedName>
</protein>
<dbReference type="PROSITE" id="PS50937">
    <property type="entry name" value="HTH_MERR_2"/>
    <property type="match status" value="1"/>
</dbReference>
<feature type="domain" description="HTH merR-type" evidence="6">
    <location>
        <begin position="4"/>
        <end position="74"/>
    </location>
</feature>
<dbReference type="AlphaFoldDB" id="A0A267MJL8"/>
<organism evidence="7 8">
    <name type="scientific">Anaeromicrobium sediminis</name>
    <dbReference type="NCBI Taxonomy" id="1478221"/>
    <lineage>
        <taxon>Bacteria</taxon>
        <taxon>Bacillati</taxon>
        <taxon>Bacillota</taxon>
        <taxon>Clostridia</taxon>
        <taxon>Peptostreptococcales</taxon>
        <taxon>Thermotaleaceae</taxon>
        <taxon>Anaeromicrobium</taxon>
    </lineage>
</organism>
<accession>A0A267MJL8</accession>
<dbReference type="Gene3D" id="1.10.1660.10">
    <property type="match status" value="1"/>
</dbReference>
<name>A0A267MJL8_9FIRM</name>
<sequence length="273" mass="32456">MKNRFTIGEMAKIHNTPVKTLRYYDEIDLFKPIEVNKENGYRYYSTAQFEELNTINYLKFLGIPLKSIKDHLSKGNIDDFLDLLEAQKKETDRRIRELEKIKNRFENRIEEINEARKITNIGEVFTKNIKKRNIIRLKESINSIPQLEISIRKLENKFNMKSNIFIGRVGLTVSKENLEKGYFNKYNSVFVLMEDEVDKNIETDSIKEGLYVCIYYRGNHSESEGYYKKIEGYLKENNYKIIGDSMERTIIDQFISKEKEDYLTEIQIPIESY</sequence>
<evidence type="ECO:0000313" key="8">
    <source>
        <dbReference type="Proteomes" id="UP000216024"/>
    </source>
</evidence>
<dbReference type="SUPFAM" id="SSF46955">
    <property type="entry name" value="Putative DNA-binding domain"/>
    <property type="match status" value="1"/>
</dbReference>
<keyword evidence="3" id="KW-0238">DNA-binding</keyword>
<dbReference type="SUPFAM" id="SSF55136">
    <property type="entry name" value="Probable bacterial effector-binding domain"/>
    <property type="match status" value="1"/>
</dbReference>
<dbReference type="RefSeq" id="WP_095132560.1">
    <property type="nucleotide sequence ID" value="NZ_NIBG01000005.1"/>
</dbReference>
<evidence type="ECO:0000256" key="2">
    <source>
        <dbReference type="ARBA" id="ARBA00023015"/>
    </source>
</evidence>
<dbReference type="GO" id="GO:0003700">
    <property type="term" value="F:DNA-binding transcription factor activity"/>
    <property type="evidence" value="ECO:0007669"/>
    <property type="project" value="InterPro"/>
</dbReference>
<gene>
    <name evidence="7" type="ORF">CCE28_07490</name>
</gene>
<evidence type="ECO:0000259" key="6">
    <source>
        <dbReference type="PROSITE" id="PS50937"/>
    </source>
</evidence>
<comment type="caution">
    <text evidence="7">The sequence shown here is derived from an EMBL/GenBank/DDBJ whole genome shotgun (WGS) entry which is preliminary data.</text>
</comment>
<evidence type="ECO:0000256" key="1">
    <source>
        <dbReference type="ARBA" id="ARBA00022491"/>
    </source>
</evidence>
<dbReference type="InterPro" id="IPR029442">
    <property type="entry name" value="GyrI-like"/>
</dbReference>
<dbReference type="Proteomes" id="UP000216024">
    <property type="component" value="Unassembled WGS sequence"/>
</dbReference>
<dbReference type="CDD" id="cd01107">
    <property type="entry name" value="HTH_BmrR"/>
    <property type="match status" value="1"/>
</dbReference>
<dbReference type="InterPro" id="IPR009061">
    <property type="entry name" value="DNA-bd_dom_put_sf"/>
</dbReference>
<keyword evidence="5" id="KW-0175">Coiled coil</keyword>
<dbReference type="PANTHER" id="PTHR30204:SF69">
    <property type="entry name" value="MERR-FAMILY TRANSCRIPTIONAL REGULATOR"/>
    <property type="match status" value="1"/>
</dbReference>
<dbReference type="OrthoDB" id="9773308at2"/>
<proteinExistence type="predicted"/>
<dbReference type="EMBL" id="NIBG01000005">
    <property type="protein sequence ID" value="PAB59791.1"/>
    <property type="molecule type" value="Genomic_DNA"/>
</dbReference>
<evidence type="ECO:0000256" key="4">
    <source>
        <dbReference type="ARBA" id="ARBA00023163"/>
    </source>
</evidence>
<dbReference type="InterPro" id="IPR010499">
    <property type="entry name" value="AraC_E-bd"/>
</dbReference>
<keyword evidence="8" id="KW-1185">Reference proteome</keyword>
<evidence type="ECO:0000313" key="7">
    <source>
        <dbReference type="EMBL" id="PAB59791.1"/>
    </source>
</evidence>
<dbReference type="Pfam" id="PF13411">
    <property type="entry name" value="MerR_1"/>
    <property type="match status" value="1"/>
</dbReference>
<evidence type="ECO:0000256" key="3">
    <source>
        <dbReference type="ARBA" id="ARBA00023125"/>
    </source>
</evidence>
<dbReference type="Gene3D" id="3.20.80.10">
    <property type="entry name" value="Regulatory factor, effector binding domain"/>
    <property type="match status" value="1"/>
</dbReference>
<dbReference type="GO" id="GO:0003677">
    <property type="term" value="F:DNA binding"/>
    <property type="evidence" value="ECO:0007669"/>
    <property type="project" value="UniProtKB-KW"/>
</dbReference>
<keyword evidence="2" id="KW-0805">Transcription regulation</keyword>
<dbReference type="SMART" id="SM00871">
    <property type="entry name" value="AraC_E_bind"/>
    <property type="match status" value="1"/>
</dbReference>
<dbReference type="InterPro" id="IPR047057">
    <property type="entry name" value="MerR_fam"/>
</dbReference>
<evidence type="ECO:0000256" key="5">
    <source>
        <dbReference type="SAM" id="Coils"/>
    </source>
</evidence>